<dbReference type="NCBIfam" id="NF047775">
    <property type="entry name" value="LIC_11090_fam"/>
    <property type="match status" value="1"/>
</dbReference>
<dbReference type="InterPro" id="IPR058083">
    <property type="entry name" value="LIC_11090-like"/>
</dbReference>
<name>T0GDM4_9LEPT</name>
<organism evidence="1 2">
    <name type="scientific">Leptospira broomii serovar Hurstbridge str. 5399</name>
    <dbReference type="NCBI Taxonomy" id="1049789"/>
    <lineage>
        <taxon>Bacteria</taxon>
        <taxon>Pseudomonadati</taxon>
        <taxon>Spirochaetota</taxon>
        <taxon>Spirochaetia</taxon>
        <taxon>Leptospirales</taxon>
        <taxon>Leptospiraceae</taxon>
        <taxon>Leptospira</taxon>
    </lineage>
</organism>
<evidence type="ECO:0000313" key="2">
    <source>
        <dbReference type="Proteomes" id="UP000015454"/>
    </source>
</evidence>
<dbReference type="EMBL" id="AHMO02000008">
    <property type="protein sequence ID" value="EQA44924.1"/>
    <property type="molecule type" value="Genomic_DNA"/>
</dbReference>
<proteinExistence type="predicted"/>
<sequence length="192" mass="21663">MQEKLGSKKGFKIFKLRNVSLDSRRKRGILVDQNSSEFDSRQRVSIAMLNKVSLSVILLTFGVQSAEAAFRQYAFVSLICTCNHASKAETHEADIEDDYFVSKTDSSLQILSVERSGKLPDCHSVKDKQSEHECACKKHEKNYENPGFSFQFLNERSDINFVPIKINSATIIASEVPLSSGYQGNPFRPPHR</sequence>
<reference evidence="1" key="1">
    <citation type="submission" date="2013-05" db="EMBL/GenBank/DDBJ databases">
        <authorList>
            <person name="Harkins D.M."/>
            <person name="Durkin A.S."/>
            <person name="Brinkac L.M."/>
            <person name="Haft D.H."/>
            <person name="Selengut J.D."/>
            <person name="Sanka R."/>
            <person name="DePew J."/>
            <person name="Purushe J."/>
            <person name="Hartskeerl R.A."/>
            <person name="Ahmed A."/>
            <person name="van der Linden H."/>
            <person name="Goris M.G.A."/>
            <person name="Vinetz J.M."/>
            <person name="Sutton G.G."/>
            <person name="Nierman W.C."/>
            <person name="Fouts D.E."/>
        </authorList>
    </citation>
    <scope>NUCLEOTIDE SEQUENCE [LARGE SCALE GENOMIC DNA]</scope>
    <source>
        <strain evidence="1">5399</strain>
    </source>
</reference>
<comment type="caution">
    <text evidence="1">The sequence shown here is derived from an EMBL/GenBank/DDBJ whole genome shotgun (WGS) entry which is preliminary data.</text>
</comment>
<gene>
    <name evidence="1" type="ORF">LEP1GSC050_4000</name>
</gene>
<accession>T0GDM4</accession>
<keyword evidence="2" id="KW-1185">Reference proteome</keyword>
<dbReference type="STRING" id="1049789.LEP1GSC050_4000"/>
<protein>
    <submittedName>
        <fullName evidence="1">Uncharacterized protein</fullName>
    </submittedName>
</protein>
<dbReference type="Proteomes" id="UP000015454">
    <property type="component" value="Unassembled WGS sequence"/>
</dbReference>
<evidence type="ECO:0000313" key="1">
    <source>
        <dbReference type="EMBL" id="EQA44924.1"/>
    </source>
</evidence>
<dbReference type="AlphaFoldDB" id="T0GDM4"/>